<evidence type="ECO:0000256" key="3">
    <source>
        <dbReference type="ARBA" id="ARBA00022691"/>
    </source>
</evidence>
<dbReference type="GO" id="GO:0003723">
    <property type="term" value="F:RNA binding"/>
    <property type="evidence" value="ECO:0007669"/>
    <property type="project" value="UniProtKB-KW"/>
</dbReference>
<keyword evidence="1 5" id="KW-0489">Methyltransferase</keyword>
<dbReference type="OrthoDB" id="9805585at2"/>
<evidence type="ECO:0000256" key="1">
    <source>
        <dbReference type="ARBA" id="ARBA00022603"/>
    </source>
</evidence>
<keyword evidence="6" id="KW-1185">Reference proteome</keyword>
<sequence>MGTITYIKNMVKDKYIASITPTSIYGVKDVCKKIDFSKDNVIVEYGPGLGVFSTYILDNMTKDSKLILIERNNDFVDHLKKEIKDSRVTIYHDSAEVVNEALAELGLTEADYIISGIPFSFLTKDIRDIIIESTYNCLKPGGKFLTYQTFFQKNRYLREGIEIRFSRINDSYCFLNAPPLKIHEGIKE</sequence>
<gene>
    <name evidence="5" type="ORF">BHF68_12255</name>
</gene>
<organism evidence="5 6">
    <name type="scientific">Desulfuribacillus alkaliarsenatis</name>
    <dbReference type="NCBI Taxonomy" id="766136"/>
    <lineage>
        <taxon>Bacteria</taxon>
        <taxon>Bacillati</taxon>
        <taxon>Bacillota</taxon>
        <taxon>Desulfuribacillia</taxon>
        <taxon>Desulfuribacillales</taxon>
        <taxon>Desulfuribacillaceae</taxon>
        <taxon>Desulfuribacillus</taxon>
    </lineage>
</organism>
<name>A0A1E5FYG1_9FIRM</name>
<dbReference type="CDD" id="cd02440">
    <property type="entry name" value="AdoMet_MTases"/>
    <property type="match status" value="1"/>
</dbReference>
<dbReference type="Proteomes" id="UP000094296">
    <property type="component" value="Unassembled WGS sequence"/>
</dbReference>
<dbReference type="Gene3D" id="3.40.50.150">
    <property type="entry name" value="Vaccinia Virus protein VP39"/>
    <property type="match status" value="1"/>
</dbReference>
<evidence type="ECO:0000256" key="4">
    <source>
        <dbReference type="ARBA" id="ARBA00022884"/>
    </source>
</evidence>
<dbReference type="GO" id="GO:0008168">
    <property type="term" value="F:methyltransferase activity"/>
    <property type="evidence" value="ECO:0007669"/>
    <property type="project" value="UniProtKB-KW"/>
</dbReference>
<reference evidence="5 6" key="1">
    <citation type="submission" date="2016-09" db="EMBL/GenBank/DDBJ databases">
        <title>Draft genome sequence for the type strain of Desulfuribacillus alkaliarsenatis AHT28, an obligately anaerobic, sulfidogenic bacterium isolated from Russian soda lake sediments.</title>
        <authorList>
            <person name="Abin C.A."/>
            <person name="Hollibaugh J.T."/>
        </authorList>
    </citation>
    <scope>NUCLEOTIDE SEQUENCE [LARGE SCALE GENOMIC DNA]</scope>
    <source>
        <strain evidence="5 6">AHT28</strain>
    </source>
</reference>
<dbReference type="SUPFAM" id="SSF53335">
    <property type="entry name" value="S-adenosyl-L-methionine-dependent methyltransferases"/>
    <property type="match status" value="1"/>
</dbReference>
<dbReference type="RefSeq" id="WP_069644422.1">
    <property type="nucleotide sequence ID" value="NZ_MIJE01000036.1"/>
</dbReference>
<dbReference type="AlphaFoldDB" id="A0A1E5FYG1"/>
<keyword evidence="3" id="KW-0949">S-adenosyl-L-methionine</keyword>
<accession>A0A1E5FYG1</accession>
<keyword evidence="4" id="KW-0694">RNA-binding</keyword>
<proteinExistence type="predicted"/>
<keyword evidence="2 5" id="KW-0808">Transferase</keyword>
<dbReference type="InterPro" id="IPR001737">
    <property type="entry name" value="KsgA/Erm"/>
</dbReference>
<protein>
    <submittedName>
        <fullName evidence="5">16S rRNA (Cytosine(1402)-N(4))-methyltransferase</fullName>
    </submittedName>
</protein>
<dbReference type="STRING" id="766136.BHF68_12255"/>
<evidence type="ECO:0000313" key="5">
    <source>
        <dbReference type="EMBL" id="OEF95609.1"/>
    </source>
</evidence>
<dbReference type="GO" id="GO:0032259">
    <property type="term" value="P:methylation"/>
    <property type="evidence" value="ECO:0007669"/>
    <property type="project" value="UniProtKB-KW"/>
</dbReference>
<comment type="caution">
    <text evidence="5">The sequence shown here is derived from an EMBL/GenBank/DDBJ whole genome shotgun (WGS) entry which is preliminary data.</text>
</comment>
<dbReference type="EMBL" id="MIJE01000036">
    <property type="protein sequence ID" value="OEF95609.1"/>
    <property type="molecule type" value="Genomic_DNA"/>
</dbReference>
<evidence type="ECO:0000256" key="2">
    <source>
        <dbReference type="ARBA" id="ARBA00022679"/>
    </source>
</evidence>
<dbReference type="Pfam" id="PF00398">
    <property type="entry name" value="RrnaAD"/>
    <property type="match status" value="1"/>
</dbReference>
<dbReference type="InterPro" id="IPR029063">
    <property type="entry name" value="SAM-dependent_MTases_sf"/>
</dbReference>
<evidence type="ECO:0000313" key="6">
    <source>
        <dbReference type="Proteomes" id="UP000094296"/>
    </source>
</evidence>